<evidence type="ECO:0000256" key="1">
    <source>
        <dbReference type="ARBA" id="ARBA00005771"/>
    </source>
</evidence>
<comment type="similarity">
    <text evidence="1">Belongs to the sulfotransferase 1 family.</text>
</comment>
<dbReference type="EMBL" id="VVIM01000011">
    <property type="protein sequence ID" value="KAB0791168.1"/>
    <property type="molecule type" value="Genomic_DNA"/>
</dbReference>
<protein>
    <recommendedName>
        <fullName evidence="3">Sulfotransferase domain-containing protein</fullName>
    </recommendedName>
</protein>
<name>A0A5N4A1M1_PHOPY</name>
<proteinExistence type="inferred from homology"/>
<evidence type="ECO:0000313" key="4">
    <source>
        <dbReference type="EMBL" id="KAB0791168.1"/>
    </source>
</evidence>
<dbReference type="AlphaFoldDB" id="A0A5N4A1M1"/>
<dbReference type="InParanoid" id="A0A5N4A1M1"/>
<evidence type="ECO:0000313" key="5">
    <source>
        <dbReference type="Proteomes" id="UP000327044"/>
    </source>
</evidence>
<dbReference type="Gene3D" id="3.40.50.300">
    <property type="entry name" value="P-loop containing nucleotide triphosphate hydrolases"/>
    <property type="match status" value="1"/>
</dbReference>
<feature type="domain" description="Sulfotransferase" evidence="3">
    <location>
        <begin position="58"/>
        <end position="314"/>
    </location>
</feature>
<evidence type="ECO:0000259" key="3">
    <source>
        <dbReference type="Pfam" id="PF00685"/>
    </source>
</evidence>
<evidence type="ECO:0000256" key="2">
    <source>
        <dbReference type="ARBA" id="ARBA00022679"/>
    </source>
</evidence>
<dbReference type="PANTHER" id="PTHR11783">
    <property type="entry name" value="SULFOTRANSFERASE SULT"/>
    <property type="match status" value="1"/>
</dbReference>
<keyword evidence="5" id="KW-1185">Reference proteome</keyword>
<reference evidence="4 5" key="1">
    <citation type="journal article" date="2018" name="Elife">
        <title>Firefly genomes illuminate parallel origins of bioluminescence in beetles.</title>
        <authorList>
            <person name="Fallon T.R."/>
            <person name="Lower S.E."/>
            <person name="Chang C.H."/>
            <person name="Bessho-Uehara M."/>
            <person name="Martin G.J."/>
            <person name="Bewick A.J."/>
            <person name="Behringer M."/>
            <person name="Debat H.J."/>
            <person name="Wong I."/>
            <person name="Day J.C."/>
            <person name="Suvorov A."/>
            <person name="Silva C.J."/>
            <person name="Stanger-Hall K.F."/>
            <person name="Hall D.W."/>
            <person name="Schmitz R.J."/>
            <person name="Nelson D.R."/>
            <person name="Lewis S.M."/>
            <person name="Shigenobu S."/>
            <person name="Bybee S.M."/>
            <person name="Larracuente A.M."/>
            <person name="Oba Y."/>
            <person name="Weng J.K."/>
        </authorList>
    </citation>
    <scope>NUCLEOTIDE SEQUENCE [LARGE SCALE GENOMIC DNA]</scope>
    <source>
        <strain evidence="4">1611_PpyrPB1</strain>
        <tissue evidence="4">Whole body</tissue>
    </source>
</reference>
<gene>
    <name evidence="4" type="ORF">PPYR_02968</name>
</gene>
<organism evidence="4 5">
    <name type="scientific">Photinus pyralis</name>
    <name type="common">Common eastern firefly</name>
    <name type="synonym">Lampyris pyralis</name>
    <dbReference type="NCBI Taxonomy" id="7054"/>
    <lineage>
        <taxon>Eukaryota</taxon>
        <taxon>Metazoa</taxon>
        <taxon>Ecdysozoa</taxon>
        <taxon>Arthropoda</taxon>
        <taxon>Hexapoda</taxon>
        <taxon>Insecta</taxon>
        <taxon>Pterygota</taxon>
        <taxon>Neoptera</taxon>
        <taxon>Endopterygota</taxon>
        <taxon>Coleoptera</taxon>
        <taxon>Polyphaga</taxon>
        <taxon>Elateriformia</taxon>
        <taxon>Elateroidea</taxon>
        <taxon>Lampyridae</taxon>
        <taxon>Lampyrinae</taxon>
        <taxon>Photinus</taxon>
    </lineage>
</organism>
<dbReference type="SMR" id="A0A5N4A1M1"/>
<comment type="caution">
    <text evidence="4">The sequence shown here is derived from an EMBL/GenBank/DDBJ whole genome shotgun (WGS) entry which is preliminary data.</text>
</comment>
<dbReference type="SUPFAM" id="SSF52540">
    <property type="entry name" value="P-loop containing nucleoside triphosphate hydrolases"/>
    <property type="match status" value="1"/>
</dbReference>
<dbReference type="GO" id="GO:0008146">
    <property type="term" value="F:sulfotransferase activity"/>
    <property type="evidence" value="ECO:0007669"/>
    <property type="project" value="InterPro"/>
</dbReference>
<dbReference type="Proteomes" id="UP000327044">
    <property type="component" value="Unassembled WGS sequence"/>
</dbReference>
<dbReference type="InterPro" id="IPR027417">
    <property type="entry name" value="P-loop_NTPase"/>
</dbReference>
<dbReference type="InterPro" id="IPR000863">
    <property type="entry name" value="Sulfotransferase_dom"/>
</dbReference>
<dbReference type="OrthoDB" id="205623at2759"/>
<accession>A0A5N4A1M1</accession>
<keyword evidence="2" id="KW-0808">Transferase</keyword>
<dbReference type="Pfam" id="PF00685">
    <property type="entry name" value="Sulfotransfer_1"/>
    <property type="match status" value="1"/>
</dbReference>
<sequence length="327" mass="37728">MLPCERKIKNEELSELVKRTLTSPVIDEYLLFGPESTCLPSYYGSGADAVGNFQIRNGDVIVASFPKSGTTWLQEMVWLLKNHLDYDAAQVEIYKRFAKLELPGIGDPNQPSRDNSVEELNRLSGPRLIKTHLPYSLLPRRTRDGSEIPKIIYIMRNPKDAFISYYHFGRAALGWRASKEELAKLFMGGTILYGPYWKSALGYWNLRHSPNVLILKYEEMVKDLRAVIRRTCEFLEREPLTHEQMEKLCGHLSFNSMKDNSAVNYSTMLSQRKNFAVNPAPFMRCGKVGQYRWEMSSQMIAEFDEWIERSIEGTDFSKKYACFGKDD</sequence>